<keyword evidence="2" id="KW-1185">Reference proteome</keyword>
<dbReference type="EMBL" id="JYDC01000087">
    <property type="protein sequence ID" value="KZL36708.1"/>
    <property type="molecule type" value="Genomic_DNA"/>
</dbReference>
<evidence type="ECO:0000313" key="2">
    <source>
        <dbReference type="Proteomes" id="UP000076480"/>
    </source>
</evidence>
<dbReference type="PATRIC" id="fig|33960.6.peg.3491"/>
<protein>
    <submittedName>
        <fullName evidence="1">Uncharacterized protein</fullName>
    </submittedName>
</protein>
<organism evidence="1 2">
    <name type="scientific">Secundilactobacillus collinoides</name>
    <name type="common">Lactobacillus collinoides</name>
    <dbReference type="NCBI Taxonomy" id="33960"/>
    <lineage>
        <taxon>Bacteria</taxon>
        <taxon>Bacillati</taxon>
        <taxon>Bacillota</taxon>
        <taxon>Bacilli</taxon>
        <taxon>Lactobacillales</taxon>
        <taxon>Lactobacillaceae</taxon>
        <taxon>Secundilactobacillus</taxon>
    </lineage>
</organism>
<dbReference type="Proteomes" id="UP000076480">
    <property type="component" value="Unassembled WGS sequence"/>
</dbReference>
<accession>A0A166G3V0</accession>
<reference evidence="1 2" key="1">
    <citation type="submission" date="2015-02" db="EMBL/GenBank/DDBJ databases">
        <title>Draft genome sequence of Lactobacillus collinoides CUPV2371 isolated from a natural cider, the first genome sequence of a strain of this species.</title>
        <authorList>
            <person name="Puertas A.I."/>
            <person name="Spano G."/>
            <person name="Capozzi V."/>
            <person name="Lamontanara A."/>
            <person name="Orru L."/>
            <person name="Duenas M.T."/>
        </authorList>
    </citation>
    <scope>NUCLEOTIDE SEQUENCE [LARGE SCALE GENOMIC DNA]</scope>
    <source>
        <strain evidence="1 2">237</strain>
    </source>
</reference>
<sequence>MNNESEVSQREMLKIISVFRKNGFKGEYETFERSKEAEGEYFVVVTDEKSGIKGLFKANVLDGSVAFQYVLDEKHSVANS</sequence>
<dbReference type="RefSeq" id="WP_235809171.1">
    <property type="nucleotide sequence ID" value="NZ_JYDC01000087.1"/>
</dbReference>
<gene>
    <name evidence="1" type="ORF">TY91_13785</name>
</gene>
<comment type="caution">
    <text evidence="1">The sequence shown here is derived from an EMBL/GenBank/DDBJ whole genome shotgun (WGS) entry which is preliminary data.</text>
</comment>
<proteinExistence type="predicted"/>
<dbReference type="AlphaFoldDB" id="A0A166G3V0"/>
<name>A0A166G3V0_SECCO</name>
<evidence type="ECO:0000313" key="1">
    <source>
        <dbReference type="EMBL" id="KZL36708.1"/>
    </source>
</evidence>